<dbReference type="OrthoDB" id="440745at2759"/>
<sequence>MATTTQNTDQFPPRYSMSDWHQSNVIVRTTAQRLRDSSHRIRQEGRWLRNESDNHTRWTQHDSDTRMEERIDDVSTWKKALEKCLRDTDEEIRSLEREKERCERALEAKKVPLDIALECLMLREQRLGIDLVRDPVEANLGKEVEVIEGCKALLQQKINEASEQLCLLQEARQQLYRDLTDKNIAYDIDGECLKLNNISTNICFHPDPTRTVKGSVTPETWDQFSNYNKLRAEAEMQASQRLREAIFATIQKTANDLEAQRQATEFSYRKRIHETEQTRNELEWQQRNTKHEMETLESDIRHIKQAIEAKKAPMMVAQTRLENRTYRPNVELCRDTAQYQLCHEVREIEGTVKALVEKLQEAQNAHNSLTDNLRNIEEDLSVKVNSLALDNRCMTSRQKLKETPQDMTRTELFNLTTTNEAHLNFKNPSPMTTMIDPASLERAVTGPMTASRMTPVSALPQSAMKSARTPLLTN</sequence>
<evidence type="ECO:0000256" key="4">
    <source>
        <dbReference type="SAM" id="Coils"/>
    </source>
</evidence>
<dbReference type="GO" id="GO:0015630">
    <property type="term" value="C:microtubule cytoskeleton"/>
    <property type="evidence" value="ECO:0007669"/>
    <property type="project" value="UniProtKB-UniRule"/>
</dbReference>
<keyword evidence="3" id="KW-0966">Cell projection</keyword>
<comment type="similarity">
    <text evidence="1 3">Belongs to the tektin family.</text>
</comment>
<dbReference type="Pfam" id="PF03148">
    <property type="entry name" value="Tektin"/>
    <property type="match status" value="1"/>
</dbReference>
<dbReference type="AlphaFoldDB" id="A0A6S7IT53"/>
<evidence type="ECO:0000313" key="7">
    <source>
        <dbReference type="Proteomes" id="UP001152795"/>
    </source>
</evidence>
<evidence type="ECO:0000256" key="5">
    <source>
        <dbReference type="SAM" id="MobiDB-lite"/>
    </source>
</evidence>
<feature type="region of interest" description="Disordered" evidence="5">
    <location>
        <begin position="451"/>
        <end position="474"/>
    </location>
</feature>
<name>A0A6S7IT53_PARCT</name>
<dbReference type="GO" id="GO:0005634">
    <property type="term" value="C:nucleus"/>
    <property type="evidence" value="ECO:0007669"/>
    <property type="project" value="TreeGrafter"/>
</dbReference>
<dbReference type="GO" id="GO:0060294">
    <property type="term" value="P:cilium movement involved in cell motility"/>
    <property type="evidence" value="ECO:0007669"/>
    <property type="project" value="UniProtKB-UniRule"/>
</dbReference>
<protein>
    <recommendedName>
        <fullName evidence="3">Tektin</fullName>
    </recommendedName>
</protein>
<evidence type="ECO:0000256" key="2">
    <source>
        <dbReference type="ARBA" id="ARBA00022490"/>
    </source>
</evidence>
<accession>A0A6S7IT53</accession>
<feature type="coiled-coil region" evidence="4">
    <location>
        <begin position="78"/>
        <end position="105"/>
    </location>
</feature>
<comment type="caution">
    <text evidence="6">The sequence shown here is derived from an EMBL/GenBank/DDBJ whole genome shotgun (WGS) entry which is preliminary data.</text>
</comment>
<feature type="compositionally biased region" description="Polar residues" evidence="5">
    <location>
        <begin position="451"/>
        <end position="464"/>
    </location>
</feature>
<dbReference type="GO" id="GO:0005930">
    <property type="term" value="C:axoneme"/>
    <property type="evidence" value="ECO:0007669"/>
    <property type="project" value="UniProtKB-SubCell"/>
</dbReference>
<keyword evidence="3" id="KW-0282">Flagellum</keyword>
<feature type="coiled-coil region" evidence="4">
    <location>
        <begin position="345"/>
        <end position="379"/>
    </location>
</feature>
<dbReference type="PANTHER" id="PTHR19960:SF7">
    <property type="entry name" value="TEKTIN"/>
    <property type="match status" value="1"/>
</dbReference>
<reference evidence="6" key="1">
    <citation type="submission" date="2020-04" db="EMBL/GenBank/DDBJ databases">
        <authorList>
            <person name="Alioto T."/>
            <person name="Alioto T."/>
            <person name="Gomez Garrido J."/>
        </authorList>
    </citation>
    <scope>NUCLEOTIDE SEQUENCE</scope>
    <source>
        <strain evidence="6">A484AB</strain>
    </source>
</reference>
<dbReference type="EMBL" id="CACRXK020006224">
    <property type="protein sequence ID" value="CAB4008772.1"/>
    <property type="molecule type" value="Genomic_DNA"/>
</dbReference>
<dbReference type="InterPro" id="IPR048256">
    <property type="entry name" value="Tektin-like"/>
</dbReference>
<evidence type="ECO:0000313" key="6">
    <source>
        <dbReference type="EMBL" id="CAB4008772.1"/>
    </source>
</evidence>
<dbReference type="Proteomes" id="UP001152795">
    <property type="component" value="Unassembled WGS sequence"/>
</dbReference>
<keyword evidence="7" id="KW-1185">Reference proteome</keyword>
<keyword evidence="2" id="KW-0963">Cytoplasm</keyword>
<dbReference type="GO" id="GO:0060271">
    <property type="term" value="P:cilium assembly"/>
    <property type="evidence" value="ECO:0007669"/>
    <property type="project" value="UniProtKB-UniRule"/>
</dbReference>
<evidence type="ECO:0000256" key="1">
    <source>
        <dbReference type="ARBA" id="ARBA00007209"/>
    </source>
</evidence>
<dbReference type="PANTHER" id="PTHR19960">
    <property type="entry name" value="TEKTIN"/>
    <property type="match status" value="1"/>
</dbReference>
<proteinExistence type="inferred from homology"/>
<organism evidence="6 7">
    <name type="scientific">Paramuricea clavata</name>
    <name type="common">Red gorgonian</name>
    <name type="synonym">Violescent sea-whip</name>
    <dbReference type="NCBI Taxonomy" id="317549"/>
    <lineage>
        <taxon>Eukaryota</taxon>
        <taxon>Metazoa</taxon>
        <taxon>Cnidaria</taxon>
        <taxon>Anthozoa</taxon>
        <taxon>Octocorallia</taxon>
        <taxon>Malacalcyonacea</taxon>
        <taxon>Plexauridae</taxon>
        <taxon>Paramuricea</taxon>
    </lineage>
</organism>
<evidence type="ECO:0000256" key="3">
    <source>
        <dbReference type="RuleBase" id="RU367040"/>
    </source>
</evidence>
<keyword evidence="3" id="KW-0969">Cilium</keyword>
<comment type="subcellular location">
    <subcellularLocation>
        <location evidence="3">Cytoplasm</location>
        <location evidence="3">Cytoskeleton</location>
        <location evidence="3">Cilium axoneme</location>
    </subcellularLocation>
</comment>
<gene>
    <name evidence="6" type="ORF">PACLA_8A035830</name>
</gene>
<dbReference type="PRINTS" id="PR00511">
    <property type="entry name" value="TEKTIN"/>
</dbReference>
<dbReference type="InterPro" id="IPR000435">
    <property type="entry name" value="Tektins"/>
</dbReference>
<keyword evidence="4" id="KW-0175">Coiled coil</keyword>